<evidence type="ECO:0000259" key="5">
    <source>
        <dbReference type="Pfam" id="PF02775"/>
    </source>
</evidence>
<dbReference type="AlphaFoldDB" id="A0A6N8INR8"/>
<dbReference type="Pfam" id="PF00205">
    <property type="entry name" value="TPP_enzyme_M"/>
    <property type="match status" value="1"/>
</dbReference>
<dbReference type="InterPro" id="IPR029035">
    <property type="entry name" value="DHS-like_NAD/FAD-binding_dom"/>
</dbReference>
<dbReference type="GO" id="GO:0009099">
    <property type="term" value="P:L-valine biosynthetic process"/>
    <property type="evidence" value="ECO:0007669"/>
    <property type="project" value="TreeGrafter"/>
</dbReference>
<comment type="caution">
    <text evidence="7">The sequence shown here is derived from an EMBL/GenBank/DDBJ whole genome shotgun (WGS) entry which is preliminary data.</text>
</comment>
<dbReference type="InterPro" id="IPR012001">
    <property type="entry name" value="Thiamin_PyroP_enz_TPP-bd_dom"/>
</dbReference>
<feature type="domain" description="Thiamine pyrophosphate enzyme central" evidence="4">
    <location>
        <begin position="197"/>
        <end position="332"/>
    </location>
</feature>
<dbReference type="InterPro" id="IPR045229">
    <property type="entry name" value="TPP_enz"/>
</dbReference>
<evidence type="ECO:0000259" key="6">
    <source>
        <dbReference type="Pfam" id="PF02776"/>
    </source>
</evidence>
<protein>
    <submittedName>
        <fullName evidence="7">Thiamine pyrophosphate-binding protein</fullName>
    </submittedName>
</protein>
<dbReference type="InterPro" id="IPR000399">
    <property type="entry name" value="TPP-bd_CS"/>
</dbReference>
<dbReference type="Pfam" id="PF02776">
    <property type="entry name" value="TPP_enzyme_N"/>
    <property type="match status" value="1"/>
</dbReference>
<dbReference type="Gene3D" id="3.40.50.970">
    <property type="match status" value="2"/>
</dbReference>
<dbReference type="GO" id="GO:0000287">
    <property type="term" value="F:magnesium ion binding"/>
    <property type="evidence" value="ECO:0007669"/>
    <property type="project" value="InterPro"/>
</dbReference>
<dbReference type="GO" id="GO:0009097">
    <property type="term" value="P:isoleucine biosynthetic process"/>
    <property type="evidence" value="ECO:0007669"/>
    <property type="project" value="TreeGrafter"/>
</dbReference>
<accession>A0A6N8INR8</accession>
<proteinExistence type="inferred from homology"/>
<dbReference type="InterPro" id="IPR011766">
    <property type="entry name" value="TPP_enzyme_TPP-bd"/>
</dbReference>
<keyword evidence="2 3" id="KW-0786">Thiamine pyrophosphate</keyword>
<feature type="domain" description="Thiamine pyrophosphate enzyme TPP-binding" evidence="5">
    <location>
        <begin position="392"/>
        <end position="543"/>
    </location>
</feature>
<dbReference type="GO" id="GO:0003984">
    <property type="term" value="F:acetolactate synthase activity"/>
    <property type="evidence" value="ECO:0007669"/>
    <property type="project" value="TreeGrafter"/>
</dbReference>
<dbReference type="EMBL" id="WSEL01000003">
    <property type="protein sequence ID" value="MVQ28499.1"/>
    <property type="molecule type" value="Genomic_DNA"/>
</dbReference>
<evidence type="ECO:0000256" key="1">
    <source>
        <dbReference type="ARBA" id="ARBA00007812"/>
    </source>
</evidence>
<dbReference type="GO" id="GO:0030976">
    <property type="term" value="F:thiamine pyrophosphate binding"/>
    <property type="evidence" value="ECO:0007669"/>
    <property type="project" value="InterPro"/>
</dbReference>
<evidence type="ECO:0000313" key="8">
    <source>
        <dbReference type="Proteomes" id="UP000469385"/>
    </source>
</evidence>
<dbReference type="RefSeq" id="WP_157396600.1">
    <property type="nucleotide sequence ID" value="NZ_WSEL01000003.1"/>
</dbReference>
<sequence>MAQATSGARYFARLLEAYGVTHVFFMDAVLRRALAEMEDTPIVRVLGHSEKGVGYMADGYARIAGRPGICMAQSVGAANLAASMQDAWLGQSPVIAITGRHVAPMQYRNAYQEVDHGPLFQPVTKFSARIEAIEQMPLLVRQAFREATTGTPRPVHLDIAGLTGDALTPLEAPFALDVDEAHTRYPAHRPAPDAAAVQKAVQLLAGSARPVIVADRGVAISGAAQALRELGERLQAPIVTTLDAKSCIVEDDPLYAGPVGLYGRSCANHVVAEADLVIYAGSSTNDHTTANWKMPRAGTPIIQIDLDPAEIGRNYPNTLGLQCDVRAGLLALAGAVAAGQRADWLARSREHVAAWRAEVEPQLASDDAPMVPQRLCRELTRVLPANAIVVADTGYSALWAGNLVDLRHPGQTFLRAAGSLGWSFPASLGAKAAAPDRPVVCFTGDGGFSYHLPELETARRCNLKTITVVNNNHCLSQGVRNLNIAYEGRAEGRKSDCYVYEEHDFAAIARAFGCVGLTVDKPQDFGAAFDKALASELPVVIDVKTAFAYQAPMAWVPA</sequence>
<dbReference type="SUPFAM" id="SSF52518">
    <property type="entry name" value="Thiamin diphosphate-binding fold (THDP-binding)"/>
    <property type="match status" value="2"/>
</dbReference>
<gene>
    <name evidence="7" type="ORF">GON04_03510</name>
</gene>
<keyword evidence="8" id="KW-1185">Reference proteome</keyword>
<dbReference type="InterPro" id="IPR029061">
    <property type="entry name" value="THDP-binding"/>
</dbReference>
<organism evidence="7 8">
    <name type="scientific">Ramlibacter pinisoli</name>
    <dbReference type="NCBI Taxonomy" id="2682844"/>
    <lineage>
        <taxon>Bacteria</taxon>
        <taxon>Pseudomonadati</taxon>
        <taxon>Pseudomonadota</taxon>
        <taxon>Betaproteobacteria</taxon>
        <taxon>Burkholderiales</taxon>
        <taxon>Comamonadaceae</taxon>
        <taxon>Ramlibacter</taxon>
    </lineage>
</organism>
<evidence type="ECO:0000313" key="7">
    <source>
        <dbReference type="EMBL" id="MVQ28499.1"/>
    </source>
</evidence>
<comment type="similarity">
    <text evidence="1 3">Belongs to the TPP enzyme family.</text>
</comment>
<evidence type="ECO:0000256" key="2">
    <source>
        <dbReference type="ARBA" id="ARBA00023052"/>
    </source>
</evidence>
<dbReference type="Gene3D" id="3.40.50.1220">
    <property type="entry name" value="TPP-binding domain"/>
    <property type="match status" value="1"/>
</dbReference>
<dbReference type="GO" id="GO:0005948">
    <property type="term" value="C:acetolactate synthase complex"/>
    <property type="evidence" value="ECO:0007669"/>
    <property type="project" value="TreeGrafter"/>
</dbReference>
<dbReference type="Pfam" id="PF02775">
    <property type="entry name" value="TPP_enzyme_C"/>
    <property type="match status" value="1"/>
</dbReference>
<dbReference type="Proteomes" id="UP000469385">
    <property type="component" value="Unassembled WGS sequence"/>
</dbReference>
<dbReference type="PANTHER" id="PTHR18968">
    <property type="entry name" value="THIAMINE PYROPHOSPHATE ENZYMES"/>
    <property type="match status" value="1"/>
</dbReference>
<dbReference type="SUPFAM" id="SSF52467">
    <property type="entry name" value="DHS-like NAD/FAD-binding domain"/>
    <property type="match status" value="1"/>
</dbReference>
<evidence type="ECO:0000259" key="4">
    <source>
        <dbReference type="Pfam" id="PF00205"/>
    </source>
</evidence>
<reference evidence="7 8" key="1">
    <citation type="submission" date="2019-12" db="EMBL/GenBank/DDBJ databases">
        <authorList>
            <person name="Huq M.A."/>
        </authorList>
    </citation>
    <scope>NUCLEOTIDE SEQUENCE [LARGE SCALE GENOMIC DNA]</scope>
    <source>
        <strain evidence="7 8">MAH-25</strain>
    </source>
</reference>
<dbReference type="CDD" id="cd00568">
    <property type="entry name" value="TPP_enzymes"/>
    <property type="match status" value="1"/>
</dbReference>
<dbReference type="PROSITE" id="PS00187">
    <property type="entry name" value="TPP_ENZYMES"/>
    <property type="match status" value="1"/>
</dbReference>
<dbReference type="PANTHER" id="PTHR18968:SF167">
    <property type="entry name" value="ACETOLACTATE SYNTHASE LARGE SUBUNIT ILVB2-RELATED"/>
    <property type="match status" value="1"/>
</dbReference>
<name>A0A6N8INR8_9BURK</name>
<dbReference type="CDD" id="cd07035">
    <property type="entry name" value="TPP_PYR_POX_like"/>
    <property type="match status" value="1"/>
</dbReference>
<evidence type="ECO:0000256" key="3">
    <source>
        <dbReference type="RuleBase" id="RU362132"/>
    </source>
</evidence>
<dbReference type="InterPro" id="IPR012000">
    <property type="entry name" value="Thiamin_PyroP_enz_cen_dom"/>
</dbReference>
<feature type="domain" description="Thiamine pyrophosphate enzyme N-terminal TPP-binding" evidence="6">
    <location>
        <begin position="6"/>
        <end position="116"/>
    </location>
</feature>
<dbReference type="GO" id="GO:0050660">
    <property type="term" value="F:flavin adenine dinucleotide binding"/>
    <property type="evidence" value="ECO:0007669"/>
    <property type="project" value="TreeGrafter"/>
</dbReference>